<evidence type="ECO:0000313" key="10">
    <source>
        <dbReference type="Proteomes" id="UP001629156"/>
    </source>
</evidence>
<dbReference type="RefSeq" id="WP_408085017.1">
    <property type="nucleotide sequence ID" value="NZ_JBELPZ010000009.1"/>
</dbReference>
<dbReference type="Proteomes" id="UP001629156">
    <property type="component" value="Unassembled WGS sequence"/>
</dbReference>
<evidence type="ECO:0000256" key="3">
    <source>
        <dbReference type="ARBA" id="ARBA00023175"/>
    </source>
</evidence>
<dbReference type="PANTHER" id="PTHR47970">
    <property type="entry name" value="KINESIN-LIKE PROTEIN KIF11"/>
    <property type="match status" value="1"/>
</dbReference>
<feature type="coiled-coil region" evidence="5">
    <location>
        <begin position="85"/>
        <end position="157"/>
    </location>
</feature>
<evidence type="ECO:0000256" key="4">
    <source>
        <dbReference type="ARBA" id="ARBA00023212"/>
    </source>
</evidence>
<feature type="region of interest" description="Disordered" evidence="6">
    <location>
        <begin position="818"/>
        <end position="849"/>
    </location>
</feature>
<feature type="coiled-coil region" evidence="5">
    <location>
        <begin position="1135"/>
        <end position="1187"/>
    </location>
</feature>
<dbReference type="PANTHER" id="PTHR47970:SF12">
    <property type="entry name" value="KINESIN FAMILY MEMBER 11"/>
    <property type="match status" value="1"/>
</dbReference>
<evidence type="ECO:0000256" key="5">
    <source>
        <dbReference type="SAM" id="Coils"/>
    </source>
</evidence>
<comment type="subcellular location">
    <subcellularLocation>
        <location evidence="1">Cytoplasm</location>
        <location evidence="1">Cytoskeleton</location>
    </subcellularLocation>
</comment>
<keyword evidence="4" id="KW-0206">Cytoskeleton</keyword>
<keyword evidence="3" id="KW-0505">Motor protein</keyword>
<keyword evidence="7" id="KW-1133">Transmembrane helix</keyword>
<feature type="compositionally biased region" description="Basic and acidic residues" evidence="6">
    <location>
        <begin position="828"/>
        <end position="849"/>
    </location>
</feature>
<feature type="coiled-coil region" evidence="5">
    <location>
        <begin position="1007"/>
        <end position="1072"/>
    </location>
</feature>
<keyword evidence="2" id="KW-0963">Cytoplasm</keyword>
<name>A0ABW8Z035_9FLAO</name>
<evidence type="ECO:0000313" key="9">
    <source>
        <dbReference type="EMBL" id="MFL9844760.1"/>
    </source>
</evidence>
<feature type="transmembrane region" description="Helical" evidence="7">
    <location>
        <begin position="615"/>
        <end position="634"/>
    </location>
</feature>
<evidence type="ECO:0000256" key="1">
    <source>
        <dbReference type="ARBA" id="ARBA00004245"/>
    </source>
</evidence>
<dbReference type="Pfam" id="PF10145">
    <property type="entry name" value="PhageMin_Tail"/>
    <property type="match status" value="1"/>
</dbReference>
<feature type="transmembrane region" description="Helical" evidence="7">
    <location>
        <begin position="575"/>
        <end position="595"/>
    </location>
</feature>
<dbReference type="InterPro" id="IPR010090">
    <property type="entry name" value="Phage_tape_meas"/>
</dbReference>
<protein>
    <submittedName>
        <fullName evidence="9">Phage tail tape measure protein</fullName>
    </submittedName>
</protein>
<evidence type="ECO:0000256" key="7">
    <source>
        <dbReference type="SAM" id="Phobius"/>
    </source>
</evidence>
<comment type="caution">
    <text evidence="9">The sequence shown here is derived from an EMBL/GenBank/DDBJ whole genome shotgun (WGS) entry which is preliminary data.</text>
</comment>
<organism evidence="9 10">
    <name type="scientific">Flavobacterium rhizosphaerae</name>
    <dbReference type="NCBI Taxonomy" id="3163298"/>
    <lineage>
        <taxon>Bacteria</taxon>
        <taxon>Pseudomonadati</taxon>
        <taxon>Bacteroidota</taxon>
        <taxon>Flavobacteriia</taxon>
        <taxon>Flavobacteriales</taxon>
        <taxon>Flavobacteriaceae</taxon>
        <taxon>Flavobacterium</taxon>
    </lineage>
</organism>
<keyword evidence="7" id="KW-0812">Transmembrane</keyword>
<evidence type="ECO:0000256" key="2">
    <source>
        <dbReference type="ARBA" id="ARBA00022490"/>
    </source>
</evidence>
<feature type="domain" description="Phage tail tape measure protein" evidence="8">
    <location>
        <begin position="223"/>
        <end position="424"/>
    </location>
</feature>
<feature type="transmembrane region" description="Helical" evidence="7">
    <location>
        <begin position="487"/>
        <end position="508"/>
    </location>
</feature>
<evidence type="ECO:0000256" key="6">
    <source>
        <dbReference type="SAM" id="MobiDB-lite"/>
    </source>
</evidence>
<keyword evidence="5" id="KW-0175">Coiled coil</keyword>
<dbReference type="EMBL" id="JBELPZ010000009">
    <property type="protein sequence ID" value="MFL9844760.1"/>
    <property type="molecule type" value="Genomic_DNA"/>
</dbReference>
<keyword evidence="7" id="KW-0472">Membrane</keyword>
<dbReference type="InterPro" id="IPR047149">
    <property type="entry name" value="KIF11-like"/>
</dbReference>
<keyword evidence="10" id="KW-1185">Reference proteome</keyword>
<dbReference type="NCBIfam" id="TIGR01760">
    <property type="entry name" value="tape_meas_TP901"/>
    <property type="match status" value="1"/>
</dbReference>
<feature type="transmembrane region" description="Helical" evidence="7">
    <location>
        <begin position="528"/>
        <end position="554"/>
    </location>
</feature>
<reference evidence="9 10" key="1">
    <citation type="submission" date="2024-06" db="EMBL/GenBank/DDBJ databases">
        <authorList>
            <person name="Kaempfer P."/>
            <person name="Viver T."/>
        </authorList>
    </citation>
    <scope>NUCLEOTIDE SEQUENCE [LARGE SCALE GENOMIC DNA]</scope>
    <source>
        <strain evidence="9 10">ST-119</strain>
    </source>
</reference>
<proteinExistence type="predicted"/>
<gene>
    <name evidence="9" type="ORF">ABS766_10060</name>
</gene>
<sequence>MLQFRCRGFATFGEIPLTMARRLSDDKIKLSIVINGNEAQKEILDLEKANISLKESLSDQLKEQKKLQRQKKTDTADYKTLTAEINKNEAAVKRNNQRIKELKSSLDLTDKTMSQLRSEATMLRATLSHLIPGTEDYKRYEAELQKVNARMGELRGNAQQAKWSIGSLADNFNRYAALGASIVAGVTGVVLSIQKILDFNAKLSDSISNVQKTTGMTKKEVEDLAKSFGMLKTRTSRIELLGIAEIGGRLGIAKQEIGDFVKVMNKASVALGDSFEGGASQVAEQLGRIKGLYAELRDVGVEQAFEAVGSALNDLGAAGTASEDNVSQFVQIVGTIPGKMRPTVKEALGLGAAFEESGLKAEIAGNNYSKFITIAARDVDKFATVMGRPAKELEELINTNPTEFFFQFSKSIKGLDATQLAKILDYLKLNDQQVKQVLGAASENVELFRDKIRLAGESMAEATSLTAEYDIKNNNLAATMERLRKTVLGWFTSDSVVAFIEAGVNWFAKFVGAMEDTEGNVSAFRNTLAFLAKVVGVVTAALITNAAWTQVVALTTKSAWEASKLYTLGLKARVLMENLGIIASQAYAAVTMLLTGNIKGATQAIRVMAATMKTTPWGLVLSMVAAVAAAYILFAEKGDKATRQQKMFNDVAAETAIAVKKEKDLLQQRLKIVNDTNRSDKEREKALKDIIALNPEMLKGLTLQNAATKEGKKLIDDYIVALEKSARAKAVASKITELYSQILDIEKSNLKDNISYFEMLWNTMKSGATMPGGGAMLNVLTAINNKNASIQEIQDVIDSLLKEQANYDATVNIKTKSKDDGGSAIVPGDEKAEDKARKRRDDQRKKDLDDLQKARKAALDLERDAIDERLELIEDGYDKQEALEAEKHKRRLADLKQQLVNESEIAKLNARIDAPETSVVDRANLVHIREYWLEENKHINELIELEEGRHQLAMETISINAENKRFDDLQQQFDKETIARETAHNYAMAALGENEKGKKKLQEQFNKEELYRQSDFLKQMVAQLQAVINDQNNAIDFDLLTPEQKKQFEEEIAQLKLKISEIIKAKAELQGEGGSDDFGVAAGNVFGDADILGFTVDQWEQTFDSLDTLEEKLAAVKMGTSALQNAWGAYSDFVSAQESARLNEYERNAEAKKRKLKWQLDNGYISQVEYRRSMSKLETDYEKKKAELEYKAAKRKRTIDIVEAIVNTAKGVTSALQSPWPLSLVFAALAAATGALQIATIKQQPLPARGYEEGLYPEYVKREQDGKMFNAKYGGKTRSGMVNKPTYFLAGENGPEMVIDSKAYREMSPETKSLLIRELRGIKGFEKGFYSDEVKNPRFEVPADTSLAPKAAQDVSKEYLLKVIERNTQVMEKIFNEGLVAYVSRDPRDIKKLIEEQDKIKDSKEKARV</sequence>
<feature type="coiled-coil region" evidence="5">
    <location>
        <begin position="851"/>
        <end position="905"/>
    </location>
</feature>
<evidence type="ECO:0000259" key="8">
    <source>
        <dbReference type="Pfam" id="PF10145"/>
    </source>
</evidence>
<accession>A0ABW8Z035</accession>